<dbReference type="PANTHER" id="PTHR13833">
    <property type="match status" value="1"/>
</dbReference>
<dbReference type="InterPro" id="IPR011042">
    <property type="entry name" value="6-blade_b-propeller_TolB-like"/>
</dbReference>
<sequence length="443" mass="48080">MITICFSKISGIRNLHIGIFFCFAMGLLSCTKEIGGDMTYPDKANEPKITQYTPISGGSSTEISLYGSNFGTDLEKIKVTINEKEASVLSSNGRVITARIPQNAGSGKVKLAINGVEYTYKQNFEYGYQTVVYTYLGSTKDDVDGDYVQAKLSGPRYLKWSKDNMLYFVEEGASRRDNFAALRVAANNQVSTLLNASENPLFERLRAFDFSIDQNTLYLSNDNNANGSMGFGKMIKSSGKYSNLTALSATAGLTAVTTNPVTDEVFVGIYSGGKICRLKSDGTLEQLFAVNSKNVNIMDIIFSPDGQTMFISGAYNAHSVYRVPYDLAAKRFGAVQVLAGPNANTTGNAIGNGESARFNTPAQMDLDQDGNLYVADRKNHCVRKITTNGTVTTYAGIAGTSGLQNGNALTAKFYEPEGLQFGPDGALYVADTWNHVIRKIVIE</sequence>
<dbReference type="SMART" id="SM00429">
    <property type="entry name" value="IPT"/>
    <property type="match status" value="1"/>
</dbReference>
<evidence type="ECO:0000313" key="4">
    <source>
        <dbReference type="Proteomes" id="UP000315908"/>
    </source>
</evidence>
<dbReference type="PANTHER" id="PTHR13833:SF71">
    <property type="entry name" value="NHL DOMAIN-CONTAINING PROTEIN"/>
    <property type="match status" value="1"/>
</dbReference>
<proteinExistence type="predicted"/>
<organism evidence="3 4">
    <name type="scientific">Sphingobacterium siyangense</name>
    <dbReference type="NCBI Taxonomy" id="459529"/>
    <lineage>
        <taxon>Bacteria</taxon>
        <taxon>Pseudomonadati</taxon>
        <taxon>Bacteroidota</taxon>
        <taxon>Sphingobacteriia</taxon>
        <taxon>Sphingobacteriales</taxon>
        <taxon>Sphingobacteriaceae</taxon>
        <taxon>Sphingobacterium</taxon>
    </lineage>
</organism>
<evidence type="ECO:0000313" key="3">
    <source>
        <dbReference type="EMBL" id="TWI19998.1"/>
    </source>
</evidence>
<dbReference type="Pfam" id="PF01833">
    <property type="entry name" value="TIG"/>
    <property type="match status" value="1"/>
</dbReference>
<evidence type="ECO:0000256" key="1">
    <source>
        <dbReference type="ARBA" id="ARBA00022737"/>
    </source>
</evidence>
<dbReference type="EMBL" id="VLKR01000011">
    <property type="protein sequence ID" value="TWI19998.1"/>
    <property type="molecule type" value="Genomic_DNA"/>
</dbReference>
<comment type="caution">
    <text evidence="3">The sequence shown here is derived from an EMBL/GenBank/DDBJ whole genome shotgun (WGS) entry which is preliminary data.</text>
</comment>
<dbReference type="Pfam" id="PF01436">
    <property type="entry name" value="NHL"/>
    <property type="match status" value="2"/>
</dbReference>
<feature type="domain" description="IPT/TIG" evidence="2">
    <location>
        <begin position="46"/>
        <end position="127"/>
    </location>
</feature>
<dbReference type="Proteomes" id="UP000315908">
    <property type="component" value="Unassembled WGS sequence"/>
</dbReference>
<dbReference type="InterPro" id="IPR002909">
    <property type="entry name" value="IPT_dom"/>
</dbReference>
<dbReference type="SUPFAM" id="SSF81296">
    <property type="entry name" value="E set domains"/>
    <property type="match status" value="1"/>
</dbReference>
<dbReference type="SUPFAM" id="SSF63829">
    <property type="entry name" value="Calcium-dependent phosphotriesterase"/>
    <property type="match status" value="1"/>
</dbReference>
<gene>
    <name evidence="3" type="ORF">IQ31_02438</name>
</gene>
<name>A0A562MJI4_9SPHI</name>
<accession>A0A562MJI4</accession>
<dbReference type="CDD" id="cd00603">
    <property type="entry name" value="IPT_PCSR"/>
    <property type="match status" value="1"/>
</dbReference>
<dbReference type="Gene3D" id="2.120.10.30">
    <property type="entry name" value="TolB, C-terminal domain"/>
    <property type="match status" value="1"/>
</dbReference>
<dbReference type="InterPro" id="IPR013783">
    <property type="entry name" value="Ig-like_fold"/>
</dbReference>
<protein>
    <submittedName>
        <fullName evidence="3">NHL repeat-containing protein</fullName>
    </submittedName>
</protein>
<dbReference type="Gene3D" id="2.60.40.10">
    <property type="entry name" value="Immunoglobulins"/>
    <property type="match status" value="1"/>
</dbReference>
<dbReference type="InterPro" id="IPR014756">
    <property type="entry name" value="Ig_E-set"/>
</dbReference>
<reference evidence="3 4" key="1">
    <citation type="journal article" date="2015" name="Stand. Genomic Sci.">
        <title>Genomic Encyclopedia of Bacterial and Archaeal Type Strains, Phase III: the genomes of soil and plant-associated and newly described type strains.</title>
        <authorList>
            <person name="Whitman W.B."/>
            <person name="Woyke T."/>
            <person name="Klenk H.P."/>
            <person name="Zhou Y."/>
            <person name="Lilburn T.G."/>
            <person name="Beck B.J."/>
            <person name="De Vos P."/>
            <person name="Vandamme P."/>
            <person name="Eisen J.A."/>
            <person name="Garrity G."/>
            <person name="Hugenholtz P."/>
            <person name="Kyrpides N.C."/>
        </authorList>
    </citation>
    <scope>NUCLEOTIDE SEQUENCE [LARGE SCALE GENOMIC DNA]</scope>
    <source>
        <strain evidence="3 4">CGMCC 1.6855</strain>
    </source>
</reference>
<evidence type="ECO:0000259" key="2">
    <source>
        <dbReference type="SMART" id="SM00429"/>
    </source>
</evidence>
<dbReference type="AlphaFoldDB" id="A0A562MJI4"/>
<keyword evidence="1" id="KW-0677">Repeat</keyword>
<dbReference type="InterPro" id="IPR001258">
    <property type="entry name" value="NHL_repeat"/>
</dbReference>